<keyword evidence="2" id="KW-1133">Transmembrane helix</keyword>
<accession>A0A0G8AYJ7</accession>
<comment type="caution">
    <text evidence="3">The sequence shown here is derived from an EMBL/GenBank/DDBJ whole genome shotgun (WGS) entry which is preliminary data.</text>
</comment>
<reference evidence="3 4" key="1">
    <citation type="submission" date="2015-02" db="EMBL/GenBank/DDBJ databases">
        <authorList>
            <person name="Slaby B."/>
            <person name="Hentschel U."/>
        </authorList>
    </citation>
    <scope>NUCLEOTIDE SEQUENCE [LARGE SCALE GENOMIC DNA]</scope>
    <source>
        <strain evidence="3">15L</strain>
    </source>
</reference>
<feature type="transmembrane region" description="Helical" evidence="2">
    <location>
        <begin position="6"/>
        <end position="26"/>
    </location>
</feature>
<evidence type="ECO:0000313" key="4">
    <source>
        <dbReference type="Proteomes" id="UP000035037"/>
    </source>
</evidence>
<feature type="compositionally biased region" description="Basic and acidic residues" evidence="1">
    <location>
        <begin position="319"/>
        <end position="337"/>
    </location>
</feature>
<dbReference type="PATRIC" id="fig|1608419.3.peg.1501"/>
<sequence>MVNTSLNWVSIVGIVLMLGGALLFSLRTYKPALSRDTDVFFAAVGLLCGGILFFQGWRLDPILQFSQFLLATTTVFFVYESVRLRGVTAEQARRSDLMDDPEGDEPRPRVAPIGSGLDEWDTVQRQPPRGRRALAAADWDKAPSRRPIRRSPEEEQPEWRDAPPLPARQGWDRDDPPPSYGGGVPARRGRDPMAAPGLRPRRPENTTGRGLPPRAQLAPSGERFPPPRPQPRDQRPAPQPQRSGGPRARRTDDHSERPLVARRQRRAVVRPEPFDQDPDLKLARSVPSASRPPQGRPLNRNRSTATPSSRATDYTAPVREPETGHENEQDNSGRFDD</sequence>
<dbReference type="Pfam" id="PF07444">
    <property type="entry name" value="Ycf66_N"/>
    <property type="match status" value="1"/>
</dbReference>
<dbReference type="AlphaFoldDB" id="A0A0G8AYJ7"/>
<feature type="transmembrane region" description="Helical" evidence="2">
    <location>
        <begin position="38"/>
        <end position="56"/>
    </location>
</feature>
<dbReference type="EMBL" id="JYFQ01000023">
    <property type="protein sequence ID" value="KKZ14439.1"/>
    <property type="molecule type" value="Genomic_DNA"/>
</dbReference>
<feature type="compositionally biased region" description="Basic and acidic residues" evidence="1">
    <location>
        <begin position="249"/>
        <end position="259"/>
    </location>
</feature>
<evidence type="ECO:0008006" key="5">
    <source>
        <dbReference type="Google" id="ProtNLM"/>
    </source>
</evidence>
<gene>
    <name evidence="3" type="ORF">TQ37_01210</name>
</gene>
<dbReference type="InterPro" id="IPR010004">
    <property type="entry name" value="Uncharacterised_Ycf66"/>
</dbReference>
<feature type="compositionally biased region" description="Basic and acidic residues" evidence="1">
    <location>
        <begin position="150"/>
        <end position="161"/>
    </location>
</feature>
<feature type="compositionally biased region" description="Polar residues" evidence="1">
    <location>
        <begin position="300"/>
        <end position="312"/>
    </location>
</feature>
<name>A0A0G8AYJ7_9SYNE</name>
<evidence type="ECO:0000256" key="2">
    <source>
        <dbReference type="SAM" id="Phobius"/>
    </source>
</evidence>
<evidence type="ECO:0000256" key="1">
    <source>
        <dbReference type="SAM" id="MobiDB-lite"/>
    </source>
</evidence>
<reference evidence="3 4" key="2">
    <citation type="submission" date="2015-05" db="EMBL/GenBank/DDBJ databases">
        <title>Lifestyle Evolution in Cyanobacterial Symbionts of Sponges.</title>
        <authorList>
            <person name="Burgsdorf I."/>
            <person name="Slaby B.M."/>
            <person name="Handley K.M."/>
            <person name="Haber M."/>
            <person name="Blom J."/>
            <person name="Marshall C.W."/>
            <person name="Gilbert J.A."/>
            <person name="Hentschel U."/>
            <person name="Steindler L."/>
        </authorList>
    </citation>
    <scope>NUCLEOTIDE SEQUENCE [LARGE SCALE GENOMIC DNA]</scope>
    <source>
        <strain evidence="3">15L</strain>
    </source>
</reference>
<keyword evidence="2" id="KW-0472">Membrane</keyword>
<proteinExistence type="predicted"/>
<feature type="region of interest" description="Disordered" evidence="1">
    <location>
        <begin position="92"/>
        <end position="337"/>
    </location>
</feature>
<evidence type="ECO:0000313" key="3">
    <source>
        <dbReference type="EMBL" id="KKZ14439.1"/>
    </source>
</evidence>
<dbReference type="Proteomes" id="UP000035037">
    <property type="component" value="Unassembled WGS sequence"/>
</dbReference>
<protein>
    <recommendedName>
        <fullName evidence="5">Ycf66 family protein</fullName>
    </recommendedName>
</protein>
<keyword evidence="2" id="KW-0812">Transmembrane</keyword>
<organism evidence="3 4">
    <name type="scientific">Candidatus Synechococcus spongiarum 15L</name>
    <dbReference type="NCBI Taxonomy" id="1608419"/>
    <lineage>
        <taxon>Bacteria</taxon>
        <taxon>Bacillati</taxon>
        <taxon>Cyanobacteriota</taxon>
        <taxon>Cyanophyceae</taxon>
        <taxon>Synechococcales</taxon>
        <taxon>Synechococcaceae</taxon>
        <taxon>Synechococcus</taxon>
    </lineage>
</organism>